<feature type="domain" description="DNA-binding phage zinc finger" evidence="2">
    <location>
        <begin position="10"/>
        <end position="53"/>
    </location>
</feature>
<name>A0A848KVG1_9ACTN</name>
<reference evidence="3 4" key="1">
    <citation type="submission" date="2020-04" db="EMBL/GenBank/DDBJ databases">
        <title>Gordonia sp. nov. TBRC 11910.</title>
        <authorList>
            <person name="Suriyachadkun C."/>
        </authorList>
    </citation>
    <scope>NUCLEOTIDE SEQUENCE [LARGE SCALE GENOMIC DNA]</scope>
    <source>
        <strain evidence="3 4">TBRC 11910</strain>
    </source>
</reference>
<evidence type="ECO:0000259" key="2">
    <source>
        <dbReference type="Pfam" id="PF24623"/>
    </source>
</evidence>
<evidence type="ECO:0000313" key="3">
    <source>
        <dbReference type="EMBL" id="NMO00855.1"/>
    </source>
</evidence>
<gene>
    <name evidence="3" type="ORF">HH308_06460</name>
</gene>
<feature type="region of interest" description="Disordered" evidence="1">
    <location>
        <begin position="55"/>
        <end position="75"/>
    </location>
</feature>
<dbReference type="Proteomes" id="UP000550729">
    <property type="component" value="Unassembled WGS sequence"/>
</dbReference>
<dbReference type="AlphaFoldDB" id="A0A848KVG1"/>
<dbReference type="EMBL" id="JABBNB010000005">
    <property type="protein sequence ID" value="NMO00855.1"/>
    <property type="molecule type" value="Genomic_DNA"/>
</dbReference>
<keyword evidence="4" id="KW-1185">Reference proteome</keyword>
<dbReference type="Pfam" id="PF24623">
    <property type="entry name" value="Phage_zn_bind_8"/>
    <property type="match status" value="1"/>
</dbReference>
<dbReference type="InterPro" id="IPR056911">
    <property type="entry name" value="Phage_Znf_bind_put"/>
</dbReference>
<sequence>MGKSAEWHAIRAEANTVVCPDCHMPPGTVCRNQWTGQPTTHLPAHASRIVFARKPMPQSDGDPIVDLDAQASEPG</sequence>
<evidence type="ECO:0000256" key="1">
    <source>
        <dbReference type="SAM" id="MobiDB-lite"/>
    </source>
</evidence>
<proteinExistence type="predicted"/>
<organism evidence="3 4">
    <name type="scientific">Gordonia asplenii</name>
    <dbReference type="NCBI Taxonomy" id="2725283"/>
    <lineage>
        <taxon>Bacteria</taxon>
        <taxon>Bacillati</taxon>
        <taxon>Actinomycetota</taxon>
        <taxon>Actinomycetes</taxon>
        <taxon>Mycobacteriales</taxon>
        <taxon>Gordoniaceae</taxon>
        <taxon>Gordonia</taxon>
    </lineage>
</organism>
<dbReference type="RefSeq" id="WP_170193360.1">
    <property type="nucleotide sequence ID" value="NZ_JABBNB010000005.1"/>
</dbReference>
<evidence type="ECO:0000313" key="4">
    <source>
        <dbReference type="Proteomes" id="UP000550729"/>
    </source>
</evidence>
<protein>
    <recommendedName>
        <fullName evidence="2">DNA-binding phage zinc finger domain-containing protein</fullName>
    </recommendedName>
</protein>
<comment type="caution">
    <text evidence="3">The sequence shown here is derived from an EMBL/GenBank/DDBJ whole genome shotgun (WGS) entry which is preliminary data.</text>
</comment>
<accession>A0A848KVG1</accession>